<dbReference type="PROSITE" id="PS00756">
    <property type="entry name" value="SECY_2"/>
    <property type="match status" value="1"/>
</dbReference>
<feature type="transmembrane region" description="Helical" evidence="12">
    <location>
        <begin position="74"/>
        <end position="97"/>
    </location>
</feature>
<reference evidence="14 15" key="1">
    <citation type="submission" date="2016-07" db="EMBL/GenBank/DDBJ databases">
        <title>Pervasive Adenine N6-methylation of Active Genes in Fungi.</title>
        <authorList>
            <consortium name="DOE Joint Genome Institute"/>
            <person name="Mondo S.J."/>
            <person name="Dannebaum R.O."/>
            <person name="Kuo R.C."/>
            <person name="Labutti K."/>
            <person name="Haridas S."/>
            <person name="Kuo A."/>
            <person name="Salamov A."/>
            <person name="Ahrendt S.R."/>
            <person name="Lipzen A."/>
            <person name="Sullivan W."/>
            <person name="Andreopoulos W.B."/>
            <person name="Clum A."/>
            <person name="Lindquist E."/>
            <person name="Daum C."/>
            <person name="Ramamoorthy G.K."/>
            <person name="Gryganskyi A."/>
            <person name="Culley D."/>
            <person name="Magnuson J.K."/>
            <person name="James T.Y."/>
            <person name="O'Malley M.A."/>
            <person name="Stajich J.E."/>
            <person name="Spatafora J.W."/>
            <person name="Visel A."/>
            <person name="Grigoriev I.V."/>
        </authorList>
    </citation>
    <scope>NUCLEOTIDE SEQUENCE [LARGE SCALE GENOMIC DNA]</scope>
    <source>
        <strain evidence="14 15">JEL800</strain>
    </source>
</reference>
<dbReference type="Gene3D" id="1.10.3370.10">
    <property type="entry name" value="SecY subunit domain"/>
    <property type="match status" value="1"/>
</dbReference>
<dbReference type="PROSITE" id="PS00755">
    <property type="entry name" value="SECY_1"/>
    <property type="match status" value="1"/>
</dbReference>
<dbReference type="GO" id="GO:1904680">
    <property type="term" value="F:peptide transmembrane transporter activity"/>
    <property type="evidence" value="ECO:0007669"/>
    <property type="project" value="EnsemblFungi"/>
</dbReference>
<dbReference type="PANTHER" id="PTHR10906">
    <property type="entry name" value="SECY/SEC61-ALPHA FAMILY MEMBER"/>
    <property type="match status" value="1"/>
</dbReference>
<dbReference type="InterPro" id="IPR019561">
    <property type="entry name" value="Translocon_Sec61/SecY_plug_dom"/>
</dbReference>
<keyword evidence="3 10" id="KW-0813">Transport</keyword>
<feature type="transmembrane region" description="Helical" evidence="12">
    <location>
        <begin position="440"/>
        <end position="458"/>
    </location>
</feature>
<keyword evidence="7 12" id="KW-1133">Transmembrane helix</keyword>
<dbReference type="NCBIfam" id="TIGR00967">
    <property type="entry name" value="3a0501s007"/>
    <property type="match status" value="1"/>
</dbReference>
<feature type="transmembrane region" description="Helical" evidence="12">
    <location>
        <begin position="360"/>
        <end position="379"/>
    </location>
</feature>
<feature type="transmembrane region" description="Helical" evidence="12">
    <location>
        <begin position="243"/>
        <end position="261"/>
    </location>
</feature>
<proteinExistence type="inferred from homology"/>
<dbReference type="GO" id="GO:0015450">
    <property type="term" value="F:protein-transporting ATPase activity"/>
    <property type="evidence" value="ECO:0007669"/>
    <property type="project" value="EnsemblFungi"/>
</dbReference>
<dbReference type="GO" id="GO:0030970">
    <property type="term" value="P:retrograde protein transport, ER to cytosol"/>
    <property type="evidence" value="ECO:0007669"/>
    <property type="project" value="EnsemblFungi"/>
</dbReference>
<organism evidence="14 15">
    <name type="scientific">Rhizoclosmatium globosum</name>
    <dbReference type="NCBI Taxonomy" id="329046"/>
    <lineage>
        <taxon>Eukaryota</taxon>
        <taxon>Fungi</taxon>
        <taxon>Fungi incertae sedis</taxon>
        <taxon>Chytridiomycota</taxon>
        <taxon>Chytridiomycota incertae sedis</taxon>
        <taxon>Chytridiomycetes</taxon>
        <taxon>Chytridiales</taxon>
        <taxon>Chytriomycetaceae</taxon>
        <taxon>Rhizoclosmatium</taxon>
    </lineage>
</organism>
<dbReference type="Pfam" id="PF10559">
    <property type="entry name" value="Plug_translocon"/>
    <property type="match status" value="1"/>
</dbReference>
<feature type="transmembrane region" description="Helical" evidence="12">
    <location>
        <begin position="118"/>
        <end position="138"/>
    </location>
</feature>
<evidence type="ECO:0000256" key="12">
    <source>
        <dbReference type="SAM" id="Phobius"/>
    </source>
</evidence>
<dbReference type="GO" id="GO:0006616">
    <property type="term" value="P:SRP-dependent cotranslational protein targeting to membrane, translocation"/>
    <property type="evidence" value="ECO:0007669"/>
    <property type="project" value="EnsemblFungi"/>
</dbReference>
<dbReference type="FunFam" id="1.10.3370.10:FF:000002">
    <property type="entry name" value="Transport Sec61 subunit alpha isoform 2"/>
    <property type="match status" value="1"/>
</dbReference>
<dbReference type="Proteomes" id="UP000193642">
    <property type="component" value="Unassembled WGS sequence"/>
</dbReference>
<dbReference type="GO" id="GO:0000324">
    <property type="term" value="C:fungal-type vacuole"/>
    <property type="evidence" value="ECO:0007669"/>
    <property type="project" value="EnsemblFungi"/>
</dbReference>
<dbReference type="STRING" id="329046.A0A1Y2C543"/>
<evidence type="ECO:0000256" key="7">
    <source>
        <dbReference type="ARBA" id="ARBA00022989"/>
    </source>
</evidence>
<dbReference type="SUPFAM" id="SSF103491">
    <property type="entry name" value="Preprotein translocase SecY subunit"/>
    <property type="match status" value="1"/>
</dbReference>
<keyword evidence="5" id="KW-0256">Endoplasmic reticulum</keyword>
<feature type="transmembrane region" description="Helical" evidence="12">
    <location>
        <begin position="290"/>
        <end position="310"/>
    </location>
</feature>
<feature type="transmembrane region" description="Helical" evidence="12">
    <location>
        <begin position="416"/>
        <end position="433"/>
    </location>
</feature>
<evidence type="ECO:0000256" key="8">
    <source>
        <dbReference type="ARBA" id="ARBA00023010"/>
    </source>
</evidence>
<evidence type="ECO:0000256" key="10">
    <source>
        <dbReference type="RuleBase" id="RU003484"/>
    </source>
</evidence>
<evidence type="ECO:0000256" key="2">
    <source>
        <dbReference type="ARBA" id="ARBA00005751"/>
    </source>
</evidence>
<dbReference type="InterPro" id="IPR023201">
    <property type="entry name" value="SecY_dom_sf"/>
</dbReference>
<feature type="domain" description="Translocon Sec61/SecY plug" evidence="13">
    <location>
        <begin position="40"/>
        <end position="74"/>
    </location>
</feature>
<evidence type="ECO:0000256" key="1">
    <source>
        <dbReference type="ARBA" id="ARBA00004477"/>
    </source>
</evidence>
<dbReference type="GO" id="GO:0031204">
    <property type="term" value="P:post-translational protein targeting to membrane, translocation"/>
    <property type="evidence" value="ECO:0007669"/>
    <property type="project" value="EnsemblFungi"/>
</dbReference>
<dbReference type="GO" id="GO:0005048">
    <property type="term" value="F:signal sequence binding"/>
    <property type="evidence" value="ECO:0007669"/>
    <property type="project" value="EnsemblFungi"/>
</dbReference>
<dbReference type="AlphaFoldDB" id="A0A1Y2C543"/>
<keyword evidence="4 10" id="KW-0812">Transmembrane</keyword>
<feature type="transmembrane region" description="Helical" evidence="12">
    <location>
        <begin position="32"/>
        <end position="54"/>
    </location>
</feature>
<keyword evidence="9 12" id="KW-0472">Membrane</keyword>
<dbReference type="OrthoDB" id="420669at2759"/>
<dbReference type="GO" id="GO:0005784">
    <property type="term" value="C:Sec61 translocon complex"/>
    <property type="evidence" value="ECO:0007669"/>
    <property type="project" value="EnsemblFungi"/>
</dbReference>
<keyword evidence="8 10" id="KW-0811">Translocation</keyword>
<dbReference type="EMBL" id="MCGO01000029">
    <property type="protein sequence ID" value="ORY42141.1"/>
    <property type="molecule type" value="Genomic_DNA"/>
</dbReference>
<feature type="transmembrane region" description="Helical" evidence="12">
    <location>
        <begin position="144"/>
        <end position="166"/>
    </location>
</feature>
<evidence type="ECO:0000256" key="3">
    <source>
        <dbReference type="ARBA" id="ARBA00022448"/>
    </source>
</evidence>
<evidence type="ECO:0000313" key="14">
    <source>
        <dbReference type="EMBL" id="ORY42141.1"/>
    </source>
</evidence>
<dbReference type="NCBIfam" id="NF006341">
    <property type="entry name" value="PRK08568.1-5"/>
    <property type="match status" value="1"/>
</dbReference>
<accession>A0A1Y2C543</accession>
<evidence type="ECO:0000259" key="13">
    <source>
        <dbReference type="Pfam" id="PF10559"/>
    </source>
</evidence>
<dbReference type="Pfam" id="PF00344">
    <property type="entry name" value="SecY"/>
    <property type="match status" value="1"/>
</dbReference>
<evidence type="ECO:0000256" key="4">
    <source>
        <dbReference type="ARBA" id="ARBA00022692"/>
    </source>
</evidence>
<dbReference type="GO" id="GO:0070843">
    <property type="term" value="P:misfolded protein transport"/>
    <property type="evidence" value="ECO:0007669"/>
    <property type="project" value="EnsemblFungi"/>
</dbReference>
<evidence type="ECO:0000256" key="9">
    <source>
        <dbReference type="ARBA" id="ARBA00023136"/>
    </source>
</evidence>
<keyword evidence="15" id="KW-1185">Reference proteome</keyword>
<feature type="transmembrane region" description="Helical" evidence="12">
    <location>
        <begin position="173"/>
        <end position="194"/>
    </location>
</feature>
<evidence type="ECO:0000256" key="5">
    <source>
        <dbReference type="ARBA" id="ARBA00022824"/>
    </source>
</evidence>
<evidence type="ECO:0000256" key="11">
    <source>
        <dbReference type="RuleBase" id="RU004349"/>
    </source>
</evidence>
<sequence length="475" mass="52057">MGFRLLHLLKPFLAYIPEIEAPDRKIAFREKVMWTAITLFIFLVCSQIPLYGIMSSDTSDPLYWMRVIMASNRGTLMELGITPIITSGMIMQLLAGAKLIEVDYSLKEDRALFGGAQKLFAMVIAVGQATVAVWSGVYGNPAEIGAGICFILVLQLCFAALLTMLLDELLQKGYGLGSGISLFIATNICESIVWRAFSPTTYNTGKGMEFEGAITALVYLLFTRNDKFRALKEAMYRKNLPNVSNLLSTVGVFGIVIYLQGFRVDVPVKHSVQRGQQGAYPVKLFYTSNMPIMLVSALQSNFFFVSQLLYHRFPENLAVKLMGVWKNIEGVPQEFATGGLAYYMSPPRTLSSITQDPIHFLFYVAFMLGACAVLSQTWIEVSGASPRDVAKQLQAQGLVLRGGAKDQTLYKELKKVIPIAAAFGGLCVGALSVGADLMGAIGSGTGILLAVTTIYQYFEIFVKETAEAGAQDLFN</sequence>
<comment type="subcellular location">
    <subcellularLocation>
        <location evidence="1">Endoplasmic reticulum membrane</location>
        <topology evidence="1">Multi-pass membrane protein</topology>
    </subcellularLocation>
    <subcellularLocation>
        <location evidence="10">Membrane</location>
        <topology evidence="10">Multi-pass membrane protein</topology>
    </subcellularLocation>
</comment>
<comment type="similarity">
    <text evidence="2 11">Belongs to the SecY/SEC61-alpha family.</text>
</comment>
<gene>
    <name evidence="14" type="ORF">BCR33DRAFT_851689</name>
</gene>
<evidence type="ECO:0000256" key="6">
    <source>
        <dbReference type="ARBA" id="ARBA00022927"/>
    </source>
</evidence>
<evidence type="ECO:0000313" key="15">
    <source>
        <dbReference type="Proteomes" id="UP000193642"/>
    </source>
</evidence>
<keyword evidence="6 10" id="KW-0653">Protein transport</keyword>
<protein>
    <submittedName>
        <fullName evidence="14">SecY protein</fullName>
    </submittedName>
</protein>
<comment type="caution">
    <text evidence="14">The sequence shown here is derived from an EMBL/GenBank/DDBJ whole genome shotgun (WGS) entry which is preliminary data.</text>
</comment>
<dbReference type="InterPro" id="IPR030659">
    <property type="entry name" value="SecY_CS"/>
</dbReference>
<dbReference type="InterPro" id="IPR002208">
    <property type="entry name" value="SecY/SEC61-alpha"/>
</dbReference>
<dbReference type="PIRSF" id="PIRSF004557">
    <property type="entry name" value="SecY"/>
    <property type="match status" value="1"/>
</dbReference>
<name>A0A1Y2C543_9FUNG</name>